<gene>
    <name evidence="8" type="ORF">MIZ01_2308</name>
</gene>
<dbReference type="SMART" id="SM00267">
    <property type="entry name" value="GGDEF"/>
    <property type="match status" value="1"/>
</dbReference>
<dbReference type="AlphaFoldDB" id="A0AAN1XC02"/>
<dbReference type="InterPro" id="IPR001610">
    <property type="entry name" value="PAC"/>
</dbReference>
<dbReference type="InterPro" id="IPR000644">
    <property type="entry name" value="CBS_dom"/>
</dbReference>
<dbReference type="SUPFAM" id="SSF55073">
    <property type="entry name" value="Nucleotide cyclase"/>
    <property type="match status" value="1"/>
</dbReference>
<dbReference type="Pfam" id="PF08448">
    <property type="entry name" value="PAS_4"/>
    <property type="match status" value="2"/>
</dbReference>
<dbReference type="InterPro" id="IPR029787">
    <property type="entry name" value="Nucleotide_cyclase"/>
</dbReference>
<accession>A0AAN1XC02</accession>
<dbReference type="PROSITE" id="PS50113">
    <property type="entry name" value="PAC"/>
    <property type="match status" value="4"/>
</dbReference>
<dbReference type="FunFam" id="3.30.70.270:FF:000001">
    <property type="entry name" value="Diguanylate cyclase domain protein"/>
    <property type="match status" value="1"/>
</dbReference>
<keyword evidence="1" id="KW-0129">CBS domain</keyword>
<feature type="domain" description="CBS" evidence="7">
    <location>
        <begin position="76"/>
        <end position="137"/>
    </location>
</feature>
<feature type="domain" description="PAS" evidence="3">
    <location>
        <begin position="267"/>
        <end position="337"/>
    </location>
</feature>
<evidence type="ECO:0000259" key="4">
    <source>
        <dbReference type="PROSITE" id="PS50113"/>
    </source>
</evidence>
<evidence type="ECO:0000313" key="8">
    <source>
        <dbReference type="EMBL" id="BCK88504.1"/>
    </source>
</evidence>
<reference evidence="8 9" key="1">
    <citation type="journal article" date="2022" name="Int. J. Syst. Evol. Microbiol.">
        <title>&lt;i&gt;Sideroxyarcus emersonii&lt;/i&gt; gen. nov. sp. nov., a neutrophilic, microaerobic iron- and thiosulfate-oxidizing bacterium isolated from iron-rich wetland sediment.</title>
        <authorList>
            <person name="Kato S."/>
            <person name="Itoh T."/>
            <person name="Iino T."/>
            <person name="Ohkuma M."/>
        </authorList>
    </citation>
    <scope>NUCLEOTIDE SEQUENCE [LARGE SCALE GENOMIC DNA]</scope>
    <source>
        <strain evidence="8 9">MIZ01</strain>
    </source>
</reference>
<proteinExistence type="predicted"/>
<dbReference type="Gene3D" id="3.30.70.270">
    <property type="match status" value="1"/>
</dbReference>
<dbReference type="SUPFAM" id="SSF141868">
    <property type="entry name" value="EAL domain-like"/>
    <property type="match status" value="1"/>
</dbReference>
<evidence type="ECO:0000313" key="9">
    <source>
        <dbReference type="Proteomes" id="UP001320326"/>
    </source>
</evidence>
<dbReference type="GO" id="GO:0003824">
    <property type="term" value="F:catalytic activity"/>
    <property type="evidence" value="ECO:0007669"/>
    <property type="project" value="UniProtKB-ARBA"/>
</dbReference>
<dbReference type="InterPro" id="IPR000014">
    <property type="entry name" value="PAS"/>
</dbReference>
<dbReference type="Pfam" id="PF00571">
    <property type="entry name" value="CBS"/>
    <property type="match status" value="4"/>
</dbReference>
<feature type="domain" description="CBS" evidence="7">
    <location>
        <begin position="141"/>
        <end position="197"/>
    </location>
</feature>
<feature type="domain" description="PAS" evidence="3">
    <location>
        <begin position="425"/>
        <end position="476"/>
    </location>
</feature>
<protein>
    <submittedName>
        <fullName evidence="8">Inosine-5'-monophosphate dehydrogenase</fullName>
    </submittedName>
</protein>
<dbReference type="InterPro" id="IPR043128">
    <property type="entry name" value="Rev_trsase/Diguanyl_cyclase"/>
</dbReference>
<dbReference type="Proteomes" id="UP001320326">
    <property type="component" value="Chromosome"/>
</dbReference>
<evidence type="ECO:0000259" key="3">
    <source>
        <dbReference type="PROSITE" id="PS50112"/>
    </source>
</evidence>
<dbReference type="InterPro" id="IPR035965">
    <property type="entry name" value="PAS-like_dom_sf"/>
</dbReference>
<dbReference type="NCBIfam" id="TIGR00229">
    <property type="entry name" value="sensory_box"/>
    <property type="match status" value="4"/>
</dbReference>
<dbReference type="Gene3D" id="3.30.450.20">
    <property type="entry name" value="PAS domain"/>
    <property type="match status" value="4"/>
</dbReference>
<dbReference type="InterPro" id="IPR035919">
    <property type="entry name" value="EAL_sf"/>
</dbReference>
<feature type="domain" description="PAC" evidence="4">
    <location>
        <begin position="743"/>
        <end position="795"/>
    </location>
</feature>
<feature type="domain" description="PAC" evidence="4">
    <location>
        <begin position="480"/>
        <end position="530"/>
    </location>
</feature>
<feature type="domain" description="CBS" evidence="7">
    <location>
        <begin position="12"/>
        <end position="70"/>
    </location>
</feature>
<feature type="domain" description="PAC" evidence="4">
    <location>
        <begin position="621"/>
        <end position="673"/>
    </location>
</feature>
<dbReference type="SMART" id="SM00052">
    <property type="entry name" value="EAL"/>
    <property type="match status" value="1"/>
</dbReference>
<dbReference type="Pfam" id="PF13426">
    <property type="entry name" value="PAS_9"/>
    <property type="match status" value="1"/>
</dbReference>
<name>A0AAN1XC02_9PROT</name>
<evidence type="ECO:0000259" key="6">
    <source>
        <dbReference type="PROSITE" id="PS50887"/>
    </source>
</evidence>
<dbReference type="SMART" id="SM00116">
    <property type="entry name" value="CBS"/>
    <property type="match status" value="4"/>
</dbReference>
<dbReference type="PROSITE" id="PS50112">
    <property type="entry name" value="PAS"/>
    <property type="match status" value="4"/>
</dbReference>
<dbReference type="RefSeq" id="WP_237247022.1">
    <property type="nucleotide sequence ID" value="NZ_AP023423.1"/>
</dbReference>
<dbReference type="SMART" id="SM00091">
    <property type="entry name" value="PAS"/>
    <property type="match status" value="4"/>
</dbReference>
<dbReference type="SMART" id="SM00086">
    <property type="entry name" value="PAC"/>
    <property type="match status" value="3"/>
</dbReference>
<dbReference type="PROSITE" id="PS51371">
    <property type="entry name" value="CBS"/>
    <property type="match status" value="4"/>
</dbReference>
<dbReference type="CDD" id="cd01949">
    <property type="entry name" value="GGDEF"/>
    <property type="match status" value="1"/>
</dbReference>
<dbReference type="InterPro" id="IPR013656">
    <property type="entry name" value="PAS_4"/>
</dbReference>
<dbReference type="InterPro" id="IPR001633">
    <property type="entry name" value="EAL_dom"/>
</dbReference>
<dbReference type="CDD" id="cd00130">
    <property type="entry name" value="PAS"/>
    <property type="match status" value="4"/>
</dbReference>
<evidence type="ECO:0000256" key="2">
    <source>
        <dbReference type="SAM" id="Coils"/>
    </source>
</evidence>
<dbReference type="NCBIfam" id="TIGR00254">
    <property type="entry name" value="GGDEF"/>
    <property type="match status" value="1"/>
</dbReference>
<dbReference type="Gene3D" id="3.10.580.10">
    <property type="entry name" value="CBS-domain"/>
    <property type="match status" value="2"/>
</dbReference>
<keyword evidence="2" id="KW-0175">Coiled coil</keyword>
<dbReference type="CDD" id="cd01948">
    <property type="entry name" value="EAL"/>
    <property type="match status" value="1"/>
</dbReference>
<dbReference type="Pfam" id="PF13188">
    <property type="entry name" value="PAS_8"/>
    <property type="match status" value="1"/>
</dbReference>
<dbReference type="CDD" id="cd02205">
    <property type="entry name" value="CBS_pair_SF"/>
    <property type="match status" value="1"/>
</dbReference>
<dbReference type="SUPFAM" id="SSF54631">
    <property type="entry name" value="CBS-domain pair"/>
    <property type="match status" value="2"/>
</dbReference>
<organism evidence="8 9">
    <name type="scientific">Sideroxyarcus emersonii</name>
    <dbReference type="NCBI Taxonomy" id="2764705"/>
    <lineage>
        <taxon>Bacteria</taxon>
        <taxon>Pseudomonadati</taxon>
        <taxon>Pseudomonadota</taxon>
        <taxon>Betaproteobacteria</taxon>
        <taxon>Nitrosomonadales</taxon>
        <taxon>Gallionellaceae</taxon>
        <taxon>Sideroxyarcus</taxon>
    </lineage>
</organism>
<evidence type="ECO:0000259" key="7">
    <source>
        <dbReference type="PROSITE" id="PS51371"/>
    </source>
</evidence>
<dbReference type="Pfam" id="PF00990">
    <property type="entry name" value="GGDEF"/>
    <property type="match status" value="1"/>
</dbReference>
<dbReference type="InterPro" id="IPR046342">
    <property type="entry name" value="CBS_dom_sf"/>
</dbReference>
<feature type="coiled-coil region" evidence="2">
    <location>
        <begin position="518"/>
        <end position="545"/>
    </location>
</feature>
<evidence type="ECO:0000259" key="5">
    <source>
        <dbReference type="PROSITE" id="PS50883"/>
    </source>
</evidence>
<feature type="domain" description="CBS" evidence="7">
    <location>
        <begin position="205"/>
        <end position="262"/>
    </location>
</feature>
<sequence>MMDIRQQLIDIATRDVTCLTADATIGEAARIMAQRRFSSIVVTDAENVPLGIVTERNILHAMRAASPPETPLRTSMSAPVVVVPVAMDCLDAYQVCMREGIRHLVLVDGDGVVAGVVSETDFRLHLNLTLLAGRRQLISVAQRAVPSLPPHSSLMQALNLMQGQRASCVVVVDEEKPVGIVTERDVVRLYSSGPERVSVPLAEVMTSPVLTIPGDATINQAAEQMLARKVRHLALVDGAGKMVGLVSEHDLTQTMATGLLDEKHEVDEMFLRTFIDTIPDLVWLKDKQGVYLACNRRFEQLYGAKERDIVGKTDFDFVDSQLADCFRKHDLKAMSEERHSINEEWLTFATDGYRGLFETIKTPMHDSQGQLIGVLGVSRDITRRKHTAQQLEDYRRRLEGLVAEESTKFRALVEQSLVGIYIIQDGLFRYVNPGLVGMFGYDSAEELVDVFPAIQLVKAEDRARVEENIRRRFAAEVDATRYSFTAYKRDGSEIIVDSHGRLIEYQGRPAIIGTLVDVTELRRSKEELTRLVEQKSASLRQSEELLRTLIEAIPDPIRFKDGTGRWLEYNQSALQTFGLTAVDCRGKTDRQLAEIAQPGYREALLRCHQSDEAAWQAEGVLRLEEMVPVPGGGELNLDVIKKPLFGAEGGRKGLVIVGRDITELKRAEAELRIIASVFGNSQEAITITDADNAIIDVNPAFTRITGYSREEVLGRNPRILSSGRQDDSFYAAMWKALNENKAWRGEIWNRRKNGEIYAELLSISVICDDAGKVQRHVAVFSDVTYFKEHEAELSRIANYDALTGIPNRRLLADRLSQAIAHAQRNGKMLAVCYIDLDGFKDVNDRYGHEIGDRLLVDITRRLQEVLRAGDTLARLGGDEFVVLFNDLSLESECFQVLERIVQTIARPMLLGEHQIAVSASIGVTFYPADDESGDSLLRHADQAMYVAKQSGKNRFHLYDTIHDQRVHSLHEARRRISQGLEAGEFELYYQPRLELATGRITGVEALVRWHHPEHGLLHPAAFLPNIEHAEQEVGLGNWVIDTALAQLQAWEQAGVAMEVSVNVSIRHLQSPDFVAELQRKLAQYPAMAHGRLQIEISETLALEDIAQSAALIDACRDLGVSFALDDFGAGYSSLMHLRKLGAGTLKISQSFVQDMASNEGDRAIVQGAIALANTFGRKTVAKGIEDPRLIQVLAGMGCGYVQGYGLAHPMTAAEFLDWYRKR</sequence>
<dbReference type="PROSITE" id="PS50887">
    <property type="entry name" value="GGDEF"/>
    <property type="match status" value="1"/>
</dbReference>
<feature type="domain" description="EAL" evidence="5">
    <location>
        <begin position="969"/>
        <end position="1222"/>
    </location>
</feature>
<feature type="domain" description="GGDEF" evidence="6">
    <location>
        <begin position="827"/>
        <end position="960"/>
    </location>
</feature>
<dbReference type="SUPFAM" id="SSF55785">
    <property type="entry name" value="PYP-like sensor domain (PAS domain)"/>
    <property type="match status" value="4"/>
</dbReference>
<dbReference type="PANTHER" id="PTHR44757:SF2">
    <property type="entry name" value="BIOFILM ARCHITECTURE MAINTENANCE PROTEIN MBAA"/>
    <property type="match status" value="1"/>
</dbReference>
<dbReference type="KEGG" id="seme:MIZ01_2308"/>
<dbReference type="Pfam" id="PF00563">
    <property type="entry name" value="EAL"/>
    <property type="match status" value="1"/>
</dbReference>
<dbReference type="InterPro" id="IPR000700">
    <property type="entry name" value="PAS-assoc_C"/>
</dbReference>
<dbReference type="PROSITE" id="PS50883">
    <property type="entry name" value="EAL"/>
    <property type="match status" value="1"/>
</dbReference>
<dbReference type="InterPro" id="IPR052155">
    <property type="entry name" value="Biofilm_reg_signaling"/>
</dbReference>
<feature type="domain" description="PAS" evidence="3">
    <location>
        <begin position="667"/>
        <end position="716"/>
    </location>
</feature>
<dbReference type="PANTHER" id="PTHR44757">
    <property type="entry name" value="DIGUANYLATE CYCLASE DGCP"/>
    <property type="match status" value="1"/>
</dbReference>
<dbReference type="EMBL" id="AP023423">
    <property type="protein sequence ID" value="BCK88504.1"/>
    <property type="molecule type" value="Genomic_DNA"/>
</dbReference>
<keyword evidence="9" id="KW-1185">Reference proteome</keyword>
<evidence type="ECO:0000256" key="1">
    <source>
        <dbReference type="PROSITE-ProRule" id="PRU00703"/>
    </source>
</evidence>
<feature type="domain" description="PAC" evidence="4">
    <location>
        <begin position="341"/>
        <end position="393"/>
    </location>
</feature>
<dbReference type="InterPro" id="IPR000160">
    <property type="entry name" value="GGDEF_dom"/>
</dbReference>
<feature type="domain" description="PAS" evidence="3">
    <location>
        <begin position="542"/>
        <end position="604"/>
    </location>
</feature>
<dbReference type="Gene3D" id="3.20.20.450">
    <property type="entry name" value="EAL domain"/>
    <property type="match status" value="1"/>
</dbReference>